<keyword evidence="2" id="KW-1185">Reference proteome</keyword>
<dbReference type="Proteomes" id="UP001595829">
    <property type="component" value="Unassembled WGS sequence"/>
</dbReference>
<accession>A0ABV9X938</accession>
<name>A0ABV9X938_9ACTN</name>
<evidence type="ECO:0000313" key="1">
    <source>
        <dbReference type="EMBL" id="MFC5021611.1"/>
    </source>
</evidence>
<organism evidence="1 2">
    <name type="scientific">Streptomyces coeruleoprunus</name>
    <dbReference type="NCBI Taxonomy" id="285563"/>
    <lineage>
        <taxon>Bacteria</taxon>
        <taxon>Bacillati</taxon>
        <taxon>Actinomycetota</taxon>
        <taxon>Actinomycetes</taxon>
        <taxon>Kitasatosporales</taxon>
        <taxon>Streptomycetaceae</taxon>
        <taxon>Streptomyces</taxon>
    </lineage>
</organism>
<dbReference type="RefSeq" id="WP_345693563.1">
    <property type="nucleotide sequence ID" value="NZ_BAABIT010000001.1"/>
</dbReference>
<proteinExistence type="predicted"/>
<protein>
    <recommendedName>
        <fullName evidence="3">PEGA domain-containing protein</fullName>
    </recommendedName>
</protein>
<evidence type="ECO:0008006" key="3">
    <source>
        <dbReference type="Google" id="ProtNLM"/>
    </source>
</evidence>
<reference evidence="2" key="1">
    <citation type="journal article" date="2019" name="Int. J. Syst. Evol. Microbiol.">
        <title>The Global Catalogue of Microorganisms (GCM) 10K type strain sequencing project: providing services to taxonomists for standard genome sequencing and annotation.</title>
        <authorList>
            <consortium name="The Broad Institute Genomics Platform"/>
            <consortium name="The Broad Institute Genome Sequencing Center for Infectious Disease"/>
            <person name="Wu L."/>
            <person name="Ma J."/>
        </authorList>
    </citation>
    <scope>NUCLEOTIDE SEQUENCE [LARGE SCALE GENOMIC DNA]</scope>
    <source>
        <strain evidence="2">CGMCC 4.1648</strain>
    </source>
</reference>
<dbReference type="EMBL" id="JBHSJD010000002">
    <property type="protein sequence ID" value="MFC5021611.1"/>
    <property type="molecule type" value="Genomic_DNA"/>
</dbReference>
<evidence type="ECO:0000313" key="2">
    <source>
        <dbReference type="Proteomes" id="UP001595829"/>
    </source>
</evidence>
<sequence length="129" mass="14302">MAAVSRFHVDQDGHSVTVQVAAVSGPVEVLVDGKVVARGRAPRAGTTVLHAELPGDPARPLGITLRDMGGVFLCEMEVGRTRYLMPRVPLFPERPPAWRTPPHPFRRMHRSLRRAVRRAMGRGLARRAR</sequence>
<comment type="caution">
    <text evidence="1">The sequence shown here is derived from an EMBL/GenBank/DDBJ whole genome shotgun (WGS) entry which is preliminary data.</text>
</comment>
<gene>
    <name evidence="1" type="ORF">ACFPM3_05515</name>
</gene>